<dbReference type="RefSeq" id="WP_020356107.1">
    <property type="nucleotide sequence ID" value="NZ_KE360587.1"/>
</dbReference>
<evidence type="ECO:0000313" key="3">
    <source>
        <dbReference type="Proteomes" id="UP000014821"/>
    </source>
</evidence>
<organism evidence="2 3">
    <name type="scientific">Chlamydia avium</name>
    <dbReference type="NCBI Taxonomy" id="1457141"/>
    <lineage>
        <taxon>Bacteria</taxon>
        <taxon>Pseudomonadati</taxon>
        <taxon>Chlamydiota</taxon>
        <taxon>Chlamydiia</taxon>
        <taxon>Chlamydiales</taxon>
        <taxon>Chlamydiaceae</taxon>
        <taxon>Chlamydia/Chlamydophila group</taxon>
        <taxon>Chlamydia</taxon>
    </lineage>
</organism>
<sequence length="461" mass="47852">MKNNTEYNQASQINLLTSTTQTTNSSIFTVTSSGISSSKPINMNSQNISGLATPSNDSDAVPLEYLKSNFVLKSDPDSGYLPTAGGTLTGNINMGGNKITNLGMGDSPQDSDAVNFKYLSEKVSEVTNNKDLTDAISSISSALDKMNNIEAALGIVSEDDEEDGDSETTSSAQFISVSGGTMNGNLNMSNHTVTGIKTPADTETQYAVNVEYVQSKITLPQVGMIGNTVTSTSTSSSGYLNWKESTTSETETPSPTTPSVESKESVQPTSIISPKMSISSSTITPTTTQTSSSSLITTPTSSTYLQIEDSDTTSMQILGVGIVTLCFSVTNSNDTKSNISVILNPPASTSASSGGGGAETRANSTEDTVVYEIPSLASGQPVCCQIPVQTQNSVLKIKTSISSTRSSVPNTSGSSSSSESSSSSSVSSDVSSRDASSVTSSITSWSYQVTLLPSIFPTSSS</sequence>
<evidence type="ECO:0000313" key="2">
    <source>
        <dbReference type="EMBL" id="EPP38278.1"/>
    </source>
</evidence>
<feature type="region of interest" description="Disordered" evidence="1">
    <location>
        <begin position="344"/>
        <end position="363"/>
    </location>
</feature>
<feature type="compositionally biased region" description="Low complexity" evidence="1">
    <location>
        <begin position="244"/>
        <end position="260"/>
    </location>
</feature>
<feature type="region of interest" description="Disordered" evidence="1">
    <location>
        <begin position="404"/>
        <end position="433"/>
    </location>
</feature>
<feature type="region of interest" description="Disordered" evidence="1">
    <location>
        <begin position="231"/>
        <end position="298"/>
    </location>
</feature>
<comment type="caution">
    <text evidence="2">The sequence shown here is derived from an EMBL/GenBank/DDBJ whole genome shotgun (WGS) entry which is preliminary data.</text>
</comment>
<gene>
    <name evidence="2" type="ORF">CP10881SC42_0629</name>
</gene>
<accession>A0ABN0MRY7</accession>
<reference evidence="2" key="1">
    <citation type="submission" date="2013-04" db="EMBL/GenBank/DDBJ databases">
        <title>Genome sequence of Chlamydia psittaci 10_881_SC42.</title>
        <authorList>
            <person name="Huot-Creasy H."/>
            <person name="McCracken C.L."/>
            <person name="Humphries M."/>
            <person name="Sachse K."/>
            <person name="Laroucau K."/>
            <person name="Bavoil P."/>
            <person name="Myers G.S."/>
        </authorList>
    </citation>
    <scope>NUCLEOTIDE SEQUENCE [LARGE SCALE GENOMIC DNA]</scope>
    <source>
        <strain evidence="2">10_881_SC42</strain>
    </source>
</reference>
<protein>
    <submittedName>
        <fullName evidence="2">Phage T7 tail fiber family protein</fullName>
    </submittedName>
</protein>
<proteinExistence type="predicted"/>
<evidence type="ECO:0000256" key="1">
    <source>
        <dbReference type="SAM" id="MobiDB-lite"/>
    </source>
</evidence>
<dbReference type="Proteomes" id="UP000014821">
    <property type="component" value="Unassembled WGS sequence"/>
</dbReference>
<feature type="compositionally biased region" description="Low complexity" evidence="1">
    <location>
        <begin position="268"/>
        <end position="298"/>
    </location>
</feature>
<dbReference type="EMBL" id="ATND01000002">
    <property type="protein sequence ID" value="EPP38278.1"/>
    <property type="molecule type" value="Genomic_DNA"/>
</dbReference>
<name>A0ABN0MRY7_9CHLA</name>
<keyword evidence="3" id="KW-1185">Reference proteome</keyword>